<keyword evidence="3" id="KW-1185">Reference proteome</keyword>
<comment type="caution">
    <text evidence="2">The sequence shown here is derived from an EMBL/GenBank/DDBJ whole genome shotgun (WGS) entry which is preliminary data.</text>
</comment>
<accession>A0A1X2HWJ9</accession>
<dbReference type="InParanoid" id="A0A1X2HWJ9"/>
<sequence length="312" mass="34512">MHGKKPVRGHRDRSGAGVKLAKKKVRVFTLFPLLTADYFSPMTATKRCFTSEPSEARLCKGHKISHESDNTASDAPSEPAQAASPPKLAGNKRTSSQKTQENEENKENAKRQKPNIANTESNDETPLRGETPLLSDGISCTECFKPCAEKTGLFTCELLATLDEVTQINEQSEETRQKEEEKEERGENGKDTVEDSGSNEVSSRELSEDYVSDEASRPRDDSEDDDESISTSESEAWSSDIEREIEAHSHGSDTSRDDLLVLSDSNPDPEDEMLSCPICNATDLVRKVGVKCAPRPPTPDHSYENSPYHHVQ</sequence>
<feature type="compositionally biased region" description="Basic residues" evidence="1">
    <location>
        <begin position="1"/>
        <end position="11"/>
    </location>
</feature>
<reference evidence="2 3" key="1">
    <citation type="submission" date="2016-07" db="EMBL/GenBank/DDBJ databases">
        <title>Pervasive Adenine N6-methylation of Active Genes in Fungi.</title>
        <authorList>
            <consortium name="DOE Joint Genome Institute"/>
            <person name="Mondo S.J."/>
            <person name="Dannebaum R.O."/>
            <person name="Kuo R.C."/>
            <person name="Labutti K."/>
            <person name="Haridas S."/>
            <person name="Kuo A."/>
            <person name="Salamov A."/>
            <person name="Ahrendt S.R."/>
            <person name="Lipzen A."/>
            <person name="Sullivan W."/>
            <person name="Andreopoulos W.B."/>
            <person name="Clum A."/>
            <person name="Lindquist E."/>
            <person name="Daum C."/>
            <person name="Ramamoorthy G.K."/>
            <person name="Gryganskyi A."/>
            <person name="Culley D."/>
            <person name="Magnuson J.K."/>
            <person name="James T.Y."/>
            <person name="O'Malley M.A."/>
            <person name="Stajich J.E."/>
            <person name="Spatafora J.W."/>
            <person name="Visel A."/>
            <person name="Grigoriev I.V."/>
        </authorList>
    </citation>
    <scope>NUCLEOTIDE SEQUENCE [LARGE SCALE GENOMIC DNA]</scope>
    <source>
        <strain evidence="2 3">NRRL 2496</strain>
    </source>
</reference>
<name>A0A1X2HWJ9_SYNRA</name>
<protein>
    <submittedName>
        <fullName evidence="2">Uncharacterized protein</fullName>
    </submittedName>
</protein>
<feature type="compositionally biased region" description="Low complexity" evidence="1">
    <location>
        <begin position="229"/>
        <end position="239"/>
    </location>
</feature>
<dbReference type="EMBL" id="MCGN01000001">
    <property type="protein sequence ID" value="ORZ03933.1"/>
    <property type="molecule type" value="Genomic_DNA"/>
</dbReference>
<dbReference type="Proteomes" id="UP000242180">
    <property type="component" value="Unassembled WGS sequence"/>
</dbReference>
<feature type="region of interest" description="Disordered" evidence="1">
    <location>
        <begin position="167"/>
        <end position="274"/>
    </location>
</feature>
<organism evidence="2 3">
    <name type="scientific">Syncephalastrum racemosum</name>
    <name type="common">Filamentous fungus</name>
    <dbReference type="NCBI Taxonomy" id="13706"/>
    <lineage>
        <taxon>Eukaryota</taxon>
        <taxon>Fungi</taxon>
        <taxon>Fungi incertae sedis</taxon>
        <taxon>Mucoromycota</taxon>
        <taxon>Mucoromycotina</taxon>
        <taxon>Mucoromycetes</taxon>
        <taxon>Mucorales</taxon>
        <taxon>Syncephalastraceae</taxon>
        <taxon>Syncephalastrum</taxon>
    </lineage>
</organism>
<evidence type="ECO:0000313" key="2">
    <source>
        <dbReference type="EMBL" id="ORZ03933.1"/>
    </source>
</evidence>
<proteinExistence type="predicted"/>
<feature type="compositionally biased region" description="Basic and acidic residues" evidence="1">
    <location>
        <begin position="60"/>
        <end position="69"/>
    </location>
</feature>
<feature type="region of interest" description="Disordered" evidence="1">
    <location>
        <begin position="60"/>
        <end position="137"/>
    </location>
</feature>
<gene>
    <name evidence="2" type="ORF">BCR43DRAFT_501713</name>
</gene>
<evidence type="ECO:0000313" key="3">
    <source>
        <dbReference type="Proteomes" id="UP000242180"/>
    </source>
</evidence>
<feature type="compositionally biased region" description="Low complexity" evidence="1">
    <location>
        <begin position="72"/>
        <end position="86"/>
    </location>
</feature>
<evidence type="ECO:0000256" key="1">
    <source>
        <dbReference type="SAM" id="MobiDB-lite"/>
    </source>
</evidence>
<feature type="region of interest" description="Disordered" evidence="1">
    <location>
        <begin position="1"/>
        <end position="21"/>
    </location>
</feature>
<feature type="compositionally biased region" description="Basic and acidic residues" evidence="1">
    <location>
        <begin position="173"/>
        <end position="193"/>
    </location>
</feature>
<dbReference type="AlphaFoldDB" id="A0A1X2HWJ9"/>
<feature type="compositionally biased region" description="Basic and acidic residues" evidence="1">
    <location>
        <begin position="240"/>
        <end position="259"/>
    </location>
</feature>
<feature type="compositionally biased region" description="Basic and acidic residues" evidence="1">
    <location>
        <begin position="100"/>
        <end position="110"/>
    </location>
</feature>
<feature type="region of interest" description="Disordered" evidence="1">
    <location>
        <begin position="293"/>
        <end position="312"/>
    </location>
</feature>